<keyword evidence="2" id="KW-0472">Membrane</keyword>
<organism evidence="4 5">
    <name type="scientific">Nitzschia inconspicua</name>
    <dbReference type="NCBI Taxonomy" id="303405"/>
    <lineage>
        <taxon>Eukaryota</taxon>
        <taxon>Sar</taxon>
        <taxon>Stramenopiles</taxon>
        <taxon>Ochrophyta</taxon>
        <taxon>Bacillariophyta</taxon>
        <taxon>Bacillariophyceae</taxon>
        <taxon>Bacillariophycidae</taxon>
        <taxon>Bacillariales</taxon>
        <taxon>Bacillariaceae</taxon>
        <taxon>Nitzschia</taxon>
    </lineage>
</organism>
<dbReference type="GO" id="GO:0005525">
    <property type="term" value="F:GTP binding"/>
    <property type="evidence" value="ECO:0007669"/>
    <property type="project" value="InterPro"/>
</dbReference>
<protein>
    <submittedName>
        <fullName evidence="4">Small GTP-binding domain protein</fullName>
    </submittedName>
</protein>
<evidence type="ECO:0000259" key="3">
    <source>
        <dbReference type="Pfam" id="PF00350"/>
    </source>
</evidence>
<evidence type="ECO:0000313" key="5">
    <source>
        <dbReference type="Proteomes" id="UP000693970"/>
    </source>
</evidence>
<name>A0A9K3LJ63_9STRA</name>
<accession>A0A9K3LJ63</accession>
<proteinExistence type="predicted"/>
<dbReference type="AlphaFoldDB" id="A0A9K3LJ63"/>
<dbReference type="EMBL" id="JAGRRH010000010">
    <property type="protein sequence ID" value="KAG7363077.1"/>
    <property type="molecule type" value="Genomic_DNA"/>
</dbReference>
<feature type="transmembrane region" description="Helical" evidence="2">
    <location>
        <begin position="594"/>
        <end position="612"/>
    </location>
</feature>
<dbReference type="OrthoDB" id="8927528at2759"/>
<evidence type="ECO:0000256" key="1">
    <source>
        <dbReference type="SAM" id="MobiDB-lite"/>
    </source>
</evidence>
<dbReference type="PANTHER" id="PTHR43681">
    <property type="entry name" value="TRANSMEMBRANE GTPASE FZO"/>
    <property type="match status" value="1"/>
</dbReference>
<dbReference type="InterPro" id="IPR051943">
    <property type="entry name" value="TRAFAC_Dynamin-like_GTPase"/>
</dbReference>
<evidence type="ECO:0000313" key="4">
    <source>
        <dbReference type="EMBL" id="KAG7363077.1"/>
    </source>
</evidence>
<feature type="region of interest" description="Disordered" evidence="1">
    <location>
        <begin position="165"/>
        <end position="190"/>
    </location>
</feature>
<feature type="domain" description="Dynamin N-terminal" evidence="3">
    <location>
        <begin position="124"/>
        <end position="270"/>
    </location>
</feature>
<dbReference type="Proteomes" id="UP000693970">
    <property type="component" value="Unassembled WGS sequence"/>
</dbReference>
<dbReference type="PANTHER" id="PTHR43681:SF1">
    <property type="entry name" value="SARCALUMENIN"/>
    <property type="match status" value="1"/>
</dbReference>
<dbReference type="CDD" id="cd09912">
    <property type="entry name" value="DLP_2"/>
    <property type="match status" value="1"/>
</dbReference>
<dbReference type="InterPro" id="IPR005225">
    <property type="entry name" value="Small_GTP-bd"/>
</dbReference>
<dbReference type="InterPro" id="IPR045063">
    <property type="entry name" value="Dynamin_N"/>
</dbReference>
<evidence type="ECO:0000256" key="2">
    <source>
        <dbReference type="SAM" id="Phobius"/>
    </source>
</evidence>
<keyword evidence="2" id="KW-0812">Transmembrane</keyword>
<keyword evidence="2" id="KW-1133">Transmembrane helix</keyword>
<comment type="caution">
    <text evidence="4">The sequence shown here is derived from an EMBL/GenBank/DDBJ whole genome shotgun (WGS) entry which is preliminary data.</text>
</comment>
<dbReference type="NCBIfam" id="TIGR00231">
    <property type="entry name" value="small_GTP"/>
    <property type="match status" value="1"/>
</dbReference>
<feature type="region of interest" description="Disordered" evidence="1">
    <location>
        <begin position="40"/>
        <end position="59"/>
    </location>
</feature>
<reference evidence="4" key="2">
    <citation type="submission" date="2021-04" db="EMBL/GenBank/DDBJ databases">
        <authorList>
            <person name="Podell S."/>
        </authorList>
    </citation>
    <scope>NUCLEOTIDE SEQUENCE</scope>
    <source>
        <strain evidence="4">Hildebrandi</strain>
    </source>
</reference>
<gene>
    <name evidence="4" type="ORF">IV203_026437</name>
</gene>
<sequence length="692" mass="77192">MVLHHILPRHVAKRIGSKSLAGSSSWQTSIRYYRRPLATTAIEQDPGDDSTSSSSSQPHGLYRLLTQEERNLLQEQRKLTEASRQLALQVQSSNSSNSRNTNLDRIFHSTTFLQDLHLDSTFSVVIAGEFNAGKSTLINALLGNKLLETGALPTTDSITIVAAATESNDDDDDDNNNNNNNNSDPTKSTPLGVIVHSVKDLPLLEDLTLIDSPGTNSTWMDHTERTLKLLPSADLILFVTSAERPFSESERTLLQSIQAYRKSIVIVINKMDVLDTSGGDHGQEQKQAVVDFVTDKASELLGARPVVIPVSSKDALSAKLMEKSTNTSNTVPSERSTVYRRSNFAALESFLKESLTTQAKVKSKLSSPIGVAEGVMTECLQILRDERDELQVDLATLNIFQSQFEGWKKELQVDLALSRQTMSQLVHKEGQRCELLLNRMTHPFTTFFSWTLMDTHRLEEAWHSTKQEVSPHRHKSLKEDLMDQVQETADAVATRGRAQGQAVIEYLGKRPAMKNRSLVGSVTAASRFEDTRKNLGERLSTVVESVLKPEHNHVDKDRLFHNLKQTALLSSSLEMGAIFSGLGIYFHLIEPSTGGIAMAVFAGGGGIAYVMGTSRIAQQYRQQWQQRAERIEHALAAISEKELDRVNRRILDGVAPYTRYVESEQQRIDYLQEQCERIGSAARTLRNRINKL</sequence>
<reference evidence="4" key="1">
    <citation type="journal article" date="2021" name="Sci. Rep.">
        <title>Diploid genomic architecture of Nitzschia inconspicua, an elite biomass production diatom.</title>
        <authorList>
            <person name="Oliver A."/>
            <person name="Podell S."/>
            <person name="Pinowska A."/>
            <person name="Traller J.C."/>
            <person name="Smith S.R."/>
            <person name="McClure R."/>
            <person name="Beliaev A."/>
            <person name="Bohutskyi P."/>
            <person name="Hill E.A."/>
            <person name="Rabines A."/>
            <person name="Zheng H."/>
            <person name="Allen L.Z."/>
            <person name="Kuo A."/>
            <person name="Grigoriev I.V."/>
            <person name="Allen A.E."/>
            <person name="Hazlebeck D."/>
            <person name="Allen E.E."/>
        </authorList>
    </citation>
    <scope>NUCLEOTIDE SEQUENCE</scope>
    <source>
        <strain evidence="4">Hildebrandi</strain>
    </source>
</reference>
<dbReference type="Pfam" id="PF00350">
    <property type="entry name" value="Dynamin_N"/>
    <property type="match status" value="1"/>
</dbReference>
<keyword evidence="5" id="KW-1185">Reference proteome</keyword>